<organism evidence="3 4">
    <name type="scientific">Fictibacillus halophilus</name>
    <dbReference type="NCBI Taxonomy" id="1610490"/>
    <lineage>
        <taxon>Bacteria</taxon>
        <taxon>Bacillati</taxon>
        <taxon>Bacillota</taxon>
        <taxon>Bacilli</taxon>
        <taxon>Bacillales</taxon>
        <taxon>Fictibacillaceae</taxon>
        <taxon>Fictibacillus</taxon>
    </lineage>
</organism>
<evidence type="ECO:0000256" key="1">
    <source>
        <dbReference type="ARBA" id="ARBA00011073"/>
    </source>
</evidence>
<protein>
    <recommendedName>
        <fullName evidence="5">Peptidase S8/S53 domain-containing protein</fullName>
    </recommendedName>
</protein>
<accession>A0ABV2LG14</accession>
<name>A0ABV2LG14_9BACL</name>
<reference evidence="3 4" key="1">
    <citation type="submission" date="2024-06" db="EMBL/GenBank/DDBJ databases">
        <title>Genomic Encyclopedia of Type Strains, Phase IV (KMG-IV): sequencing the most valuable type-strain genomes for metagenomic binning, comparative biology and taxonomic classification.</title>
        <authorList>
            <person name="Goeker M."/>
        </authorList>
    </citation>
    <scope>NUCLEOTIDE SEQUENCE [LARGE SCALE GENOMIC DNA]</scope>
    <source>
        <strain evidence="3 4">DSM 100124</strain>
    </source>
</reference>
<sequence>MIAGIQLVYNLFKIQNKFEDLPNNIQQVGTEEKRSKGVIIAVLDTGCSIHHHDQ</sequence>
<dbReference type="RefSeq" id="WP_233096496.1">
    <property type="nucleotide sequence ID" value="NZ_JAEACF010000001.1"/>
</dbReference>
<dbReference type="InterPro" id="IPR023827">
    <property type="entry name" value="Peptidase_S8_Asp-AS"/>
</dbReference>
<evidence type="ECO:0008006" key="5">
    <source>
        <dbReference type="Google" id="ProtNLM"/>
    </source>
</evidence>
<keyword evidence="4" id="KW-1185">Reference proteome</keyword>
<dbReference type="EMBL" id="JBEPMP010000001">
    <property type="protein sequence ID" value="MET3727029.1"/>
    <property type="molecule type" value="Genomic_DNA"/>
</dbReference>
<proteinExistence type="inferred from homology"/>
<gene>
    <name evidence="3" type="ORF">ABID52_000610</name>
</gene>
<evidence type="ECO:0000313" key="3">
    <source>
        <dbReference type="EMBL" id="MET3727029.1"/>
    </source>
</evidence>
<comment type="similarity">
    <text evidence="1">Belongs to the peptidase S8 family.</text>
</comment>
<keyword evidence="2" id="KW-0378">Hydrolase</keyword>
<evidence type="ECO:0000313" key="4">
    <source>
        <dbReference type="Proteomes" id="UP001549097"/>
    </source>
</evidence>
<comment type="caution">
    <text evidence="3">The sequence shown here is derived from an EMBL/GenBank/DDBJ whole genome shotgun (WGS) entry which is preliminary data.</text>
</comment>
<evidence type="ECO:0000256" key="2">
    <source>
        <dbReference type="ARBA" id="ARBA00022801"/>
    </source>
</evidence>
<dbReference type="PROSITE" id="PS00136">
    <property type="entry name" value="SUBTILASE_ASP"/>
    <property type="match status" value="1"/>
</dbReference>
<dbReference type="Proteomes" id="UP001549097">
    <property type="component" value="Unassembled WGS sequence"/>
</dbReference>